<dbReference type="GO" id="GO:0008020">
    <property type="term" value="F:G protein-coupled photoreceptor activity"/>
    <property type="evidence" value="ECO:0000318"/>
    <property type="project" value="GO_Central"/>
</dbReference>
<accession>B3SBB3</accession>
<dbReference type="CDD" id="cd00637">
    <property type="entry name" value="7tm_classA_rhodopsin-like"/>
    <property type="match status" value="1"/>
</dbReference>
<feature type="domain" description="G-protein coupled receptors family 1 profile" evidence="9">
    <location>
        <begin position="34"/>
        <end position="295"/>
    </location>
</feature>
<dbReference type="GO" id="GO:0005886">
    <property type="term" value="C:plasma membrane"/>
    <property type="evidence" value="ECO:0000318"/>
    <property type="project" value="GO_Central"/>
</dbReference>
<evidence type="ECO:0000256" key="1">
    <source>
        <dbReference type="ARBA" id="ARBA00004141"/>
    </source>
</evidence>
<feature type="transmembrane region" description="Helical" evidence="8">
    <location>
        <begin position="95"/>
        <end position="119"/>
    </location>
</feature>
<keyword evidence="5 8" id="KW-0472">Membrane</keyword>
<protein>
    <recommendedName>
        <fullName evidence="9">G-protein coupled receptors family 1 profile domain-containing protein</fullName>
    </recommendedName>
</protein>
<dbReference type="Gene3D" id="1.20.1070.10">
    <property type="entry name" value="Rhodopsin 7-helix transmembrane proteins"/>
    <property type="match status" value="1"/>
</dbReference>
<dbReference type="FunFam" id="1.20.1070.10:FF:001180">
    <property type="entry name" value="Melatonin receptor type 1B"/>
    <property type="match status" value="1"/>
</dbReference>
<dbReference type="PROSITE" id="PS50262">
    <property type="entry name" value="G_PROTEIN_RECEP_F1_2"/>
    <property type="match status" value="1"/>
</dbReference>
<dbReference type="FunCoup" id="B3SBB3">
    <property type="interactions" value="126"/>
</dbReference>
<dbReference type="HOGENOM" id="CLU_009579_3_3_1"/>
<evidence type="ECO:0000313" key="10">
    <source>
        <dbReference type="EMBL" id="EDV19974.1"/>
    </source>
</evidence>
<dbReference type="EMBL" id="DS985264">
    <property type="protein sequence ID" value="EDV19974.1"/>
    <property type="molecule type" value="Genomic_DNA"/>
</dbReference>
<sequence>MSNSCYENISDLSPTKIGLRAGYLAIIGFFGIVGNIFLLISLFLDKRKKSAINYLVINHTCLDLLQSGVRLPLYIVNIIMNSNGLGYELCTFHGFISGIYFIGTTYTLTAMAIFRYLVVCQSPAVKLAPRHAIYAIVLVWIIAIIMCLLPFWGLSHYDYNIIERSCLPTWNEGLANQINAVFESLIDFGLPLLTTFICYLKIYTVLRKIKMDLMRYRCESITANTCQYSSDRAKKRFTLTLSILFLNFLLCFTVWSIISFIVYPVTAGTACVPDDLHYFAISLLYLNSALNPLIFFARMRSLRMKFYFILETMTGRKQPETTLATSGTKRNNTIER</sequence>
<dbReference type="InterPro" id="IPR017452">
    <property type="entry name" value="GPCR_Rhodpsn_7TM"/>
</dbReference>
<dbReference type="Proteomes" id="UP000009022">
    <property type="component" value="Unassembled WGS sequence"/>
</dbReference>
<dbReference type="GO" id="GO:0071482">
    <property type="term" value="P:cellular response to light stimulus"/>
    <property type="evidence" value="ECO:0000318"/>
    <property type="project" value="GO_Central"/>
</dbReference>
<keyword evidence="7" id="KW-0807">Transducer</keyword>
<evidence type="ECO:0000256" key="6">
    <source>
        <dbReference type="ARBA" id="ARBA00023170"/>
    </source>
</evidence>
<dbReference type="Pfam" id="PF00001">
    <property type="entry name" value="7tm_1"/>
    <property type="match status" value="1"/>
</dbReference>
<dbReference type="AlphaFoldDB" id="B3SBB3"/>
<comment type="subcellular location">
    <subcellularLocation>
        <location evidence="1">Membrane</location>
        <topology evidence="1">Multi-pass membrane protein</topology>
    </subcellularLocation>
</comment>
<feature type="transmembrane region" description="Helical" evidence="8">
    <location>
        <begin position="131"/>
        <end position="152"/>
    </location>
</feature>
<dbReference type="KEGG" id="tad:TRIADDRAFT_61553"/>
<keyword evidence="4" id="KW-0297">G-protein coupled receptor</keyword>
<dbReference type="InterPro" id="IPR000276">
    <property type="entry name" value="GPCR_Rhodpsn"/>
</dbReference>
<keyword evidence="6" id="KW-0675">Receptor</keyword>
<dbReference type="SUPFAM" id="SSF81321">
    <property type="entry name" value="Family A G protein-coupled receptor-like"/>
    <property type="match status" value="1"/>
</dbReference>
<dbReference type="GeneID" id="6758729"/>
<feature type="transmembrane region" description="Helical" evidence="8">
    <location>
        <begin position="21"/>
        <end position="44"/>
    </location>
</feature>
<evidence type="ECO:0000256" key="8">
    <source>
        <dbReference type="SAM" id="Phobius"/>
    </source>
</evidence>
<evidence type="ECO:0000313" key="11">
    <source>
        <dbReference type="Proteomes" id="UP000009022"/>
    </source>
</evidence>
<dbReference type="GO" id="GO:0007186">
    <property type="term" value="P:G protein-coupled receptor signaling pathway"/>
    <property type="evidence" value="ECO:0000318"/>
    <property type="project" value="GO_Central"/>
</dbReference>
<dbReference type="STRING" id="10228.B3SBB3"/>
<dbReference type="PANTHER" id="PTHR24240">
    <property type="entry name" value="OPSIN"/>
    <property type="match status" value="1"/>
</dbReference>
<dbReference type="OrthoDB" id="10034726at2759"/>
<feature type="transmembrane region" description="Helical" evidence="8">
    <location>
        <begin position="276"/>
        <end position="297"/>
    </location>
</feature>
<dbReference type="PRINTS" id="PR00237">
    <property type="entry name" value="GPCRRHODOPSN"/>
</dbReference>
<evidence type="ECO:0000256" key="4">
    <source>
        <dbReference type="ARBA" id="ARBA00023040"/>
    </source>
</evidence>
<reference evidence="10 11" key="1">
    <citation type="journal article" date="2008" name="Nature">
        <title>The Trichoplax genome and the nature of placozoans.</title>
        <authorList>
            <person name="Srivastava M."/>
            <person name="Begovic E."/>
            <person name="Chapman J."/>
            <person name="Putnam N.H."/>
            <person name="Hellsten U."/>
            <person name="Kawashima T."/>
            <person name="Kuo A."/>
            <person name="Mitros T."/>
            <person name="Salamov A."/>
            <person name="Carpenter M.L."/>
            <person name="Signorovitch A.Y."/>
            <person name="Moreno M.A."/>
            <person name="Kamm K."/>
            <person name="Grimwood J."/>
            <person name="Schmutz J."/>
            <person name="Shapiro H."/>
            <person name="Grigoriev I.V."/>
            <person name="Buss L.W."/>
            <person name="Schierwater B."/>
            <person name="Dellaporta S.L."/>
            <person name="Rokhsar D.S."/>
        </authorList>
    </citation>
    <scope>NUCLEOTIDE SEQUENCE [LARGE SCALE GENOMIC DNA]</scope>
    <source>
        <strain evidence="10 11">Grell-BS-1999</strain>
    </source>
</reference>
<keyword evidence="2 8" id="KW-0812">Transmembrane</keyword>
<name>B3SBB3_TRIAD</name>
<feature type="transmembrane region" description="Helical" evidence="8">
    <location>
        <begin position="237"/>
        <end position="264"/>
    </location>
</feature>
<evidence type="ECO:0000256" key="3">
    <source>
        <dbReference type="ARBA" id="ARBA00022989"/>
    </source>
</evidence>
<keyword evidence="11" id="KW-1185">Reference proteome</keyword>
<dbReference type="GO" id="GO:0007602">
    <property type="term" value="P:phototransduction"/>
    <property type="evidence" value="ECO:0000318"/>
    <property type="project" value="GO_Central"/>
</dbReference>
<evidence type="ECO:0000256" key="2">
    <source>
        <dbReference type="ARBA" id="ARBA00022692"/>
    </source>
</evidence>
<evidence type="ECO:0000256" key="7">
    <source>
        <dbReference type="ARBA" id="ARBA00023224"/>
    </source>
</evidence>
<evidence type="ECO:0000259" key="9">
    <source>
        <dbReference type="PROSITE" id="PS50262"/>
    </source>
</evidence>
<feature type="transmembrane region" description="Helical" evidence="8">
    <location>
        <begin position="188"/>
        <end position="206"/>
    </location>
</feature>
<dbReference type="CTD" id="6758729"/>
<organism evidence="10 11">
    <name type="scientific">Trichoplax adhaerens</name>
    <name type="common">Trichoplax reptans</name>
    <dbReference type="NCBI Taxonomy" id="10228"/>
    <lineage>
        <taxon>Eukaryota</taxon>
        <taxon>Metazoa</taxon>
        <taxon>Placozoa</taxon>
        <taxon>Uniplacotomia</taxon>
        <taxon>Trichoplacea</taxon>
        <taxon>Trichoplacidae</taxon>
        <taxon>Trichoplax</taxon>
    </lineage>
</organism>
<dbReference type="InParanoid" id="B3SBB3"/>
<dbReference type="RefSeq" id="XP_002117564.1">
    <property type="nucleotide sequence ID" value="XM_002117528.1"/>
</dbReference>
<keyword evidence="3 8" id="KW-1133">Transmembrane helix</keyword>
<gene>
    <name evidence="10" type="ORF">TRIADDRAFT_61553</name>
</gene>
<evidence type="ECO:0000256" key="5">
    <source>
        <dbReference type="ARBA" id="ARBA00023136"/>
    </source>
</evidence>
<dbReference type="eggNOG" id="KOG3656">
    <property type="taxonomic scope" value="Eukaryota"/>
</dbReference>
<proteinExistence type="predicted"/>
<dbReference type="PhylomeDB" id="B3SBB3"/>
<dbReference type="InterPro" id="IPR050125">
    <property type="entry name" value="GPCR_opsins"/>
</dbReference>